<evidence type="ECO:0000313" key="1">
    <source>
        <dbReference type="EMBL" id="KAK3696379.1"/>
    </source>
</evidence>
<dbReference type="EMBL" id="JAWDGP010008046">
    <property type="protein sequence ID" value="KAK3696379.1"/>
    <property type="molecule type" value="Genomic_DNA"/>
</dbReference>
<name>A0AAE0XMD4_9GAST</name>
<keyword evidence="2" id="KW-1185">Reference proteome</keyword>
<gene>
    <name evidence="1" type="ORF">RRG08_062671</name>
</gene>
<dbReference type="Proteomes" id="UP001283361">
    <property type="component" value="Unassembled WGS sequence"/>
</dbReference>
<accession>A0AAE0XMD4</accession>
<reference evidence="1" key="1">
    <citation type="journal article" date="2023" name="G3 (Bethesda)">
        <title>A reference genome for the long-term kleptoplast-retaining sea slug Elysia crispata morphotype clarki.</title>
        <authorList>
            <person name="Eastman K.E."/>
            <person name="Pendleton A.L."/>
            <person name="Shaikh M.A."/>
            <person name="Suttiyut T."/>
            <person name="Ogas R."/>
            <person name="Tomko P."/>
            <person name="Gavelis G."/>
            <person name="Widhalm J.R."/>
            <person name="Wisecaver J.H."/>
        </authorList>
    </citation>
    <scope>NUCLEOTIDE SEQUENCE</scope>
    <source>
        <strain evidence="1">ECLA1</strain>
    </source>
</reference>
<sequence length="158" mass="17873">MHGKDMRQELYHPTLSRQGRTYKLRFRYFVALEISNTPGLILSFSFQCPGGADIIQAKRKDHTPKHEIWRSAHVSTMVVGLCVCGYVMYDESFTDRNLLHDVRSAVSPDPGYMAGSVSGDGLNLVLIDASMDMRTKSMRCQSSTFLLFARVDNLFIET</sequence>
<protein>
    <submittedName>
        <fullName evidence="1">Uncharacterized protein</fullName>
    </submittedName>
</protein>
<evidence type="ECO:0000313" key="2">
    <source>
        <dbReference type="Proteomes" id="UP001283361"/>
    </source>
</evidence>
<dbReference type="AlphaFoldDB" id="A0AAE0XMD4"/>
<organism evidence="1 2">
    <name type="scientific">Elysia crispata</name>
    <name type="common">lettuce slug</name>
    <dbReference type="NCBI Taxonomy" id="231223"/>
    <lineage>
        <taxon>Eukaryota</taxon>
        <taxon>Metazoa</taxon>
        <taxon>Spiralia</taxon>
        <taxon>Lophotrochozoa</taxon>
        <taxon>Mollusca</taxon>
        <taxon>Gastropoda</taxon>
        <taxon>Heterobranchia</taxon>
        <taxon>Euthyneura</taxon>
        <taxon>Panpulmonata</taxon>
        <taxon>Sacoglossa</taxon>
        <taxon>Placobranchoidea</taxon>
        <taxon>Plakobranchidae</taxon>
        <taxon>Elysia</taxon>
    </lineage>
</organism>
<proteinExistence type="predicted"/>
<comment type="caution">
    <text evidence="1">The sequence shown here is derived from an EMBL/GenBank/DDBJ whole genome shotgun (WGS) entry which is preliminary data.</text>
</comment>